<organism evidence="1 2">
    <name type="scientific">Catharanthus roseus</name>
    <name type="common">Madagascar periwinkle</name>
    <name type="synonym">Vinca rosea</name>
    <dbReference type="NCBI Taxonomy" id="4058"/>
    <lineage>
        <taxon>Eukaryota</taxon>
        <taxon>Viridiplantae</taxon>
        <taxon>Streptophyta</taxon>
        <taxon>Embryophyta</taxon>
        <taxon>Tracheophyta</taxon>
        <taxon>Spermatophyta</taxon>
        <taxon>Magnoliopsida</taxon>
        <taxon>eudicotyledons</taxon>
        <taxon>Gunneridae</taxon>
        <taxon>Pentapetalae</taxon>
        <taxon>asterids</taxon>
        <taxon>lamiids</taxon>
        <taxon>Gentianales</taxon>
        <taxon>Apocynaceae</taxon>
        <taxon>Rauvolfioideae</taxon>
        <taxon>Vinceae</taxon>
        <taxon>Catharanthinae</taxon>
        <taxon>Catharanthus</taxon>
    </lineage>
</organism>
<reference evidence="2" key="1">
    <citation type="journal article" date="2023" name="Nat. Plants">
        <title>Single-cell RNA sequencing provides a high-resolution roadmap for understanding the multicellular compartmentation of specialized metabolism.</title>
        <authorList>
            <person name="Sun S."/>
            <person name="Shen X."/>
            <person name="Li Y."/>
            <person name="Li Y."/>
            <person name="Wang S."/>
            <person name="Li R."/>
            <person name="Zhang H."/>
            <person name="Shen G."/>
            <person name="Guo B."/>
            <person name="Wei J."/>
            <person name="Xu J."/>
            <person name="St-Pierre B."/>
            <person name="Chen S."/>
            <person name="Sun C."/>
        </authorList>
    </citation>
    <scope>NUCLEOTIDE SEQUENCE [LARGE SCALE GENOMIC DNA]</scope>
</reference>
<name>A0ACC0ANK6_CATRO</name>
<dbReference type="EMBL" id="CM044705">
    <property type="protein sequence ID" value="KAI5662577.1"/>
    <property type="molecule type" value="Genomic_DNA"/>
</dbReference>
<evidence type="ECO:0000313" key="2">
    <source>
        <dbReference type="Proteomes" id="UP001060085"/>
    </source>
</evidence>
<accession>A0ACC0ANK6</accession>
<protein>
    <submittedName>
        <fullName evidence="1">Uncharacterized protein</fullName>
    </submittedName>
</protein>
<proteinExistence type="predicted"/>
<gene>
    <name evidence="1" type="ORF">M9H77_21900</name>
</gene>
<dbReference type="Proteomes" id="UP001060085">
    <property type="component" value="Linkage Group LG05"/>
</dbReference>
<comment type="caution">
    <text evidence="1">The sequence shown here is derived from an EMBL/GenBank/DDBJ whole genome shotgun (WGS) entry which is preliminary data.</text>
</comment>
<evidence type="ECO:0000313" key="1">
    <source>
        <dbReference type="EMBL" id="KAI5662577.1"/>
    </source>
</evidence>
<keyword evidence="2" id="KW-1185">Reference proteome</keyword>
<sequence>METAESILYETLSPLSTADGPSTPPPPTSPDSDDLEPYVVLRNEISLSAVQSSLDGTAAPDYFSLDLDADDIVATPVPSAPSPVATPTKEPARTLEGNWFRANSRFKSPMLQLHKEILDFCDFLSPTPEEQAGRKEAIESVVSVIKHIWPNCQAEVFGSFRTGLYLPTSDIDIVILGSDIQNPQIGLQALSRLLSQKRVGKKIQVIAKARVPIIKFVEKKSGIAFDISFDVQNGPIAAEFIKDAVSKWPALRPLCLILKIFLQQRELNEVYTGGIGSYALLAMLIAMLQDYQTRRASLEHNLGILLVNFFDIYGRKLNTADVGVSCNGEGNFFLKKLKGFSTPGKHYLISIEDPQAPENDIGKSSFNYFQVRSAFAMAFNALTNPKTILGLGPERSILGTIIRPDAALLERKGGSSGEGTIKNLLPGAGEAVLQHSEDPQELYCNWRLDDENDEPLPRSNAILEDAGVNSSGKKRKKSKDRKFGKKAKENEDDRIGKHEKSGSRTRSGKLSKQLHSRSHQDGGISSGYNGNGRVSSPWDGGNSKGYNYGRVSSTWAHGRQY</sequence>